<reference evidence="1" key="1">
    <citation type="submission" date="2022-08" db="UniProtKB">
        <authorList>
            <consortium name="EnsemblMetazoa"/>
        </authorList>
    </citation>
    <scope>IDENTIFICATION</scope>
    <source>
        <strain evidence="1">Israel</strain>
    </source>
</reference>
<dbReference type="GO" id="GO:0045039">
    <property type="term" value="P:protein insertion into mitochondrial inner membrane"/>
    <property type="evidence" value="ECO:0007669"/>
    <property type="project" value="TreeGrafter"/>
</dbReference>
<dbReference type="VEuPathDB" id="VectorBase:PPAPM1_004385"/>
<organism evidence="1 2">
    <name type="scientific">Phlebotomus papatasi</name>
    <name type="common">Sandfly</name>
    <dbReference type="NCBI Taxonomy" id="29031"/>
    <lineage>
        <taxon>Eukaryota</taxon>
        <taxon>Metazoa</taxon>
        <taxon>Ecdysozoa</taxon>
        <taxon>Arthropoda</taxon>
        <taxon>Hexapoda</taxon>
        <taxon>Insecta</taxon>
        <taxon>Pterygota</taxon>
        <taxon>Neoptera</taxon>
        <taxon>Endopterygota</taxon>
        <taxon>Diptera</taxon>
        <taxon>Nematocera</taxon>
        <taxon>Psychodoidea</taxon>
        <taxon>Psychodidae</taxon>
        <taxon>Phlebotomus</taxon>
        <taxon>Phlebotomus</taxon>
    </lineage>
</organism>
<dbReference type="Pfam" id="PF21672">
    <property type="entry name" value="COMM_HN"/>
    <property type="match status" value="1"/>
</dbReference>
<accession>A0A1B0DPC8</accession>
<dbReference type="Pfam" id="PF10171">
    <property type="entry name" value="Tim29"/>
    <property type="match status" value="1"/>
</dbReference>
<dbReference type="InterPro" id="IPR019322">
    <property type="entry name" value="TIMM29"/>
</dbReference>
<dbReference type="VEuPathDB" id="VectorBase:PPAPM1_008723"/>
<dbReference type="Proteomes" id="UP000092462">
    <property type="component" value="Unassembled WGS sequence"/>
</dbReference>
<evidence type="ECO:0000313" key="1">
    <source>
        <dbReference type="EnsemblMetazoa" id="PPAI010364-PA"/>
    </source>
</evidence>
<evidence type="ECO:0000313" key="2">
    <source>
        <dbReference type="Proteomes" id="UP000092462"/>
    </source>
</evidence>
<dbReference type="EnsemblMetazoa" id="PPAI010364-RA">
    <property type="protein sequence ID" value="PPAI010364-PA"/>
    <property type="gene ID" value="PPAI010364"/>
</dbReference>
<sequence length="365" mass="42582">MGNCRARWHRGYEYQKRRLQECVQKINELQDDTFQQILTFVYDFKVSQSPGVSVEEALQDLQISTGLEDNILLMAIKTLSHVFKRALKFIMKPTRCQVDLTKVLGFEEKKAEAFIKHWIRVQKPILDNLETESGQTNELQDITWNLEVDLSSEAREKEKTPVGVIQMKTLAGDLVLLKNDHTRRSHPGIGQSQKILTFPERLKGTIVEKWANYWKQLLLDYQEVIVGVGKDAREKPLKATIIASLCGGLYYCSQNNPDEENFLEKLRQYQNAMSLVHESLHNPASKEHLLMVERSHNSGQLRRLSLGVISFMWLDDFSKETATYRATCSYLKPEWSTFHRRIIDTGFLGQWWNFRRKMTDYDINY</sequence>
<dbReference type="GO" id="GO:0042721">
    <property type="term" value="C:TIM22 mitochondrial import inner membrane insertion complex"/>
    <property type="evidence" value="ECO:0007669"/>
    <property type="project" value="InterPro"/>
</dbReference>
<keyword evidence="2" id="KW-1185">Reference proteome</keyword>
<name>A0A1B0DPC8_PHLPP</name>
<dbReference type="VEuPathDB" id="VectorBase:PPAI010364"/>
<dbReference type="PANTHER" id="PTHR21435">
    <property type="entry name" value="MITOCHONDRIAL IMPORT INNER MEMBRANE TRANSLOCASE SUBUNIT TIM29"/>
    <property type="match status" value="1"/>
</dbReference>
<protein>
    <recommendedName>
        <fullName evidence="3">COMM domain-containing protein</fullName>
    </recommendedName>
</protein>
<dbReference type="EMBL" id="AJVK01018211">
    <property type="status" value="NOT_ANNOTATED_CDS"/>
    <property type="molecule type" value="Genomic_DNA"/>
</dbReference>
<proteinExistence type="predicted"/>
<evidence type="ECO:0008006" key="3">
    <source>
        <dbReference type="Google" id="ProtNLM"/>
    </source>
</evidence>
<dbReference type="AlphaFoldDB" id="A0A1B0DPC8"/>
<dbReference type="PANTHER" id="PTHR21435:SF1">
    <property type="entry name" value="MITOCHONDRIAL IMPORT INNER MEMBRANE TRANSLOCASE SUBUNIT TIM29"/>
    <property type="match status" value="1"/>
</dbReference>